<dbReference type="NCBIfam" id="NF008681">
    <property type="entry name" value="PRK11700.1-4"/>
    <property type="match status" value="1"/>
</dbReference>
<dbReference type="Proteomes" id="UP000286908">
    <property type="component" value="Unassembled WGS sequence"/>
</dbReference>
<gene>
    <name evidence="1" type="ORF">CKG00_05175</name>
</gene>
<organism evidence="1 2">
    <name type="scientific">Morganella morganii</name>
    <name type="common">Proteus morganii</name>
    <dbReference type="NCBI Taxonomy" id="582"/>
    <lineage>
        <taxon>Bacteria</taxon>
        <taxon>Pseudomonadati</taxon>
        <taxon>Pseudomonadota</taxon>
        <taxon>Gammaproteobacteria</taxon>
        <taxon>Enterobacterales</taxon>
        <taxon>Morganellaceae</taxon>
        <taxon>Morganella</taxon>
    </lineage>
</organism>
<accession>A0A433ZUN5</accession>
<evidence type="ECO:0000313" key="2">
    <source>
        <dbReference type="Proteomes" id="UP000286908"/>
    </source>
</evidence>
<proteinExistence type="predicted"/>
<dbReference type="InterPro" id="IPR029068">
    <property type="entry name" value="Glyas_Bleomycin-R_OHBP_Dase"/>
</dbReference>
<evidence type="ECO:0000313" key="1">
    <source>
        <dbReference type="EMBL" id="RUT65854.1"/>
    </source>
</evidence>
<name>A0A433ZUN5_MORMO</name>
<dbReference type="AlphaFoldDB" id="A0A433ZUN5"/>
<reference evidence="1 2" key="1">
    <citation type="submission" date="2017-08" db="EMBL/GenBank/DDBJ databases">
        <title>Draft genome sequence of pheromone producing symbiont Morganella morganii, of the female New Zealand grass grub Costelytra giveni.</title>
        <authorList>
            <person name="Laugraud A."/>
            <person name="Young S.D."/>
            <person name="Hurst M.H."/>
        </authorList>
    </citation>
    <scope>NUCLEOTIDE SEQUENCE [LARGE SCALE GENOMIC DNA]</scope>
    <source>
        <strain evidence="1 2">MMsCG</strain>
    </source>
</reference>
<dbReference type="Pfam" id="PF06185">
    <property type="entry name" value="YecM"/>
    <property type="match status" value="1"/>
</dbReference>
<dbReference type="PANTHER" id="PTHR37519">
    <property type="match status" value="1"/>
</dbReference>
<dbReference type="InterPro" id="IPR010393">
    <property type="entry name" value="DUF991_YecM-like"/>
</dbReference>
<dbReference type="OrthoDB" id="5689462at2"/>
<dbReference type="SUPFAM" id="SSF54593">
    <property type="entry name" value="Glyoxalase/Bleomycin resistance protein/Dihydroxybiphenyl dioxygenase"/>
    <property type="match status" value="1"/>
</dbReference>
<dbReference type="Gene3D" id="3.10.180.10">
    <property type="entry name" value="2,3-Dihydroxybiphenyl 1,2-Dioxygenase, domain 1"/>
    <property type="match status" value="1"/>
</dbReference>
<sequence>MKNRAQTASLAGLTAELPVFAGKIQQFADDLQLDLTQYQADHISLRAHDTALAEQWLAGFRECGTVLSDNQINGRPIYLFLLHEPLALLHWRIPVVELPFPKGKQYARQGWEHIELVLPGDPQTLAERAAALLPSPLPAGVTTKASHPRGEQERLPNPTLAVNRDTVTIKFHPFTLQEIVESER</sequence>
<dbReference type="PANTHER" id="PTHR37519:SF1">
    <property type="entry name" value="DIHYDROXYBIPHENYL DIOXYGENASE DOMAIN-CONTAINING PROTEIN"/>
    <property type="match status" value="1"/>
</dbReference>
<dbReference type="GO" id="GO:0005829">
    <property type="term" value="C:cytosol"/>
    <property type="evidence" value="ECO:0007669"/>
    <property type="project" value="TreeGrafter"/>
</dbReference>
<dbReference type="EMBL" id="NRQY01000001">
    <property type="protein sequence ID" value="RUT65854.1"/>
    <property type="molecule type" value="Genomic_DNA"/>
</dbReference>
<comment type="caution">
    <text evidence="1">The sequence shown here is derived from an EMBL/GenBank/DDBJ whole genome shotgun (WGS) entry which is preliminary data.</text>
</comment>
<protein>
    <submittedName>
        <fullName evidence="1">VOC family protein</fullName>
    </submittedName>
</protein>